<dbReference type="PROSITE" id="PS50157">
    <property type="entry name" value="ZINC_FINGER_C2H2_2"/>
    <property type="match status" value="1"/>
</dbReference>
<keyword evidence="5" id="KW-1185">Reference proteome</keyword>
<protein>
    <recommendedName>
        <fullName evidence="3">C2H2-type domain-containing protein</fullName>
    </recommendedName>
</protein>
<evidence type="ECO:0000256" key="2">
    <source>
        <dbReference type="SAM" id="MobiDB-lite"/>
    </source>
</evidence>
<evidence type="ECO:0000259" key="3">
    <source>
        <dbReference type="PROSITE" id="PS50157"/>
    </source>
</evidence>
<feature type="region of interest" description="Disordered" evidence="2">
    <location>
        <begin position="343"/>
        <end position="373"/>
    </location>
</feature>
<keyword evidence="1" id="KW-0479">Metal-binding</keyword>
<dbReference type="GO" id="GO:0008270">
    <property type="term" value="F:zinc ion binding"/>
    <property type="evidence" value="ECO:0007669"/>
    <property type="project" value="UniProtKB-KW"/>
</dbReference>
<name>A0AAD9NP04_RIDPI</name>
<feature type="region of interest" description="Disordered" evidence="2">
    <location>
        <begin position="192"/>
        <end position="214"/>
    </location>
</feature>
<evidence type="ECO:0000313" key="4">
    <source>
        <dbReference type="EMBL" id="KAK2175463.1"/>
    </source>
</evidence>
<dbReference type="Gene3D" id="3.30.160.60">
    <property type="entry name" value="Classic Zinc Finger"/>
    <property type="match status" value="1"/>
</dbReference>
<feature type="compositionally biased region" description="Polar residues" evidence="2">
    <location>
        <begin position="122"/>
        <end position="131"/>
    </location>
</feature>
<organism evidence="4 5">
    <name type="scientific">Ridgeia piscesae</name>
    <name type="common">Tubeworm</name>
    <dbReference type="NCBI Taxonomy" id="27915"/>
    <lineage>
        <taxon>Eukaryota</taxon>
        <taxon>Metazoa</taxon>
        <taxon>Spiralia</taxon>
        <taxon>Lophotrochozoa</taxon>
        <taxon>Annelida</taxon>
        <taxon>Polychaeta</taxon>
        <taxon>Sedentaria</taxon>
        <taxon>Canalipalpata</taxon>
        <taxon>Sabellida</taxon>
        <taxon>Siboglinidae</taxon>
        <taxon>Ridgeia</taxon>
    </lineage>
</organism>
<feature type="region of interest" description="Disordered" evidence="2">
    <location>
        <begin position="83"/>
        <end position="164"/>
    </location>
</feature>
<dbReference type="InterPro" id="IPR013087">
    <property type="entry name" value="Znf_C2H2_type"/>
</dbReference>
<dbReference type="Proteomes" id="UP001209878">
    <property type="component" value="Unassembled WGS sequence"/>
</dbReference>
<evidence type="ECO:0000256" key="1">
    <source>
        <dbReference type="PROSITE-ProRule" id="PRU00042"/>
    </source>
</evidence>
<feature type="compositionally biased region" description="Polar residues" evidence="2">
    <location>
        <begin position="198"/>
        <end position="214"/>
    </location>
</feature>
<dbReference type="EMBL" id="JAODUO010000729">
    <property type="protein sequence ID" value="KAK2175463.1"/>
    <property type="molecule type" value="Genomic_DNA"/>
</dbReference>
<sequence length="450" mass="49098">MKADQERVRNLLTDTVTLLCKNGLQYQTELRVQGVLGITLDNNDVFIVHINEKFGDAIGGALTIRNDEGDAAKTLLGSTRLDAKKSHDASRGDAPIAVNSKTGEVVHRRRRRSREHSASPALPTNSSQQQILHRPIKRLLPSNKEVSPGVRNRSCLHNSSGNEAILPSNKDIVEVKVKTEEEDVLILEENPDGRTEMSGASQNIPHRNDQSAMQESYPDLSLSELQGSYQPFGEILGVTDSTNSGADGTAPPATKRRATTGNTQDSFGGSSEMEPTSDAGGPFITGIIRNETVTGDVAPQTSTATSWDPSQIPDFGTLTSRDSQMILDNTPGCSTWDTSQVSAMGTPPSHSMQNTTDHSSESVGLSLHRHNPGVRWRRSRTAIKSKPYVCSAPNCGRSFYYRADVYRHQRLKHGAAHVRNTVFASNQSNVPSNVVKIRTEDCNEHCNTFT</sequence>
<proteinExistence type="predicted"/>
<dbReference type="SUPFAM" id="SSF57667">
    <property type="entry name" value="beta-beta-alpha zinc fingers"/>
    <property type="match status" value="1"/>
</dbReference>
<evidence type="ECO:0000313" key="5">
    <source>
        <dbReference type="Proteomes" id="UP001209878"/>
    </source>
</evidence>
<feature type="region of interest" description="Disordered" evidence="2">
    <location>
        <begin position="239"/>
        <end position="278"/>
    </location>
</feature>
<comment type="caution">
    <text evidence="4">The sequence shown here is derived from an EMBL/GenBank/DDBJ whole genome shotgun (WGS) entry which is preliminary data.</text>
</comment>
<feature type="compositionally biased region" description="Polar residues" evidence="2">
    <location>
        <begin position="343"/>
        <end position="363"/>
    </location>
</feature>
<dbReference type="PROSITE" id="PS00028">
    <property type="entry name" value="ZINC_FINGER_C2H2_1"/>
    <property type="match status" value="1"/>
</dbReference>
<reference evidence="4" key="1">
    <citation type="journal article" date="2023" name="Mol. Biol. Evol.">
        <title>Third-Generation Sequencing Reveals the Adaptive Role of the Epigenome in Three Deep-Sea Polychaetes.</title>
        <authorList>
            <person name="Perez M."/>
            <person name="Aroh O."/>
            <person name="Sun Y."/>
            <person name="Lan Y."/>
            <person name="Juniper S.K."/>
            <person name="Young C.R."/>
            <person name="Angers B."/>
            <person name="Qian P.Y."/>
        </authorList>
    </citation>
    <scope>NUCLEOTIDE SEQUENCE</scope>
    <source>
        <strain evidence="4">R07B-5</strain>
    </source>
</reference>
<dbReference type="InterPro" id="IPR036236">
    <property type="entry name" value="Znf_C2H2_sf"/>
</dbReference>
<feature type="domain" description="C2H2-type" evidence="3">
    <location>
        <begin position="388"/>
        <end position="413"/>
    </location>
</feature>
<gene>
    <name evidence="4" type="ORF">NP493_730g01000</name>
</gene>
<accession>A0AAD9NP04</accession>
<keyword evidence="1" id="KW-0862">Zinc</keyword>
<keyword evidence="1" id="KW-0863">Zinc-finger</keyword>
<dbReference type="AlphaFoldDB" id="A0AAD9NP04"/>